<dbReference type="STRING" id="1458985.BJP34_26870"/>
<evidence type="ECO:0000259" key="1">
    <source>
        <dbReference type="Pfam" id="PF00535"/>
    </source>
</evidence>
<dbReference type="Gene3D" id="3.90.550.10">
    <property type="entry name" value="Spore Coat Polysaccharide Biosynthesis Protein SpsA, Chain A"/>
    <property type="match status" value="1"/>
</dbReference>
<sequence>MNYIRILAKPFRQVKKFYHSSLTQYPSQLANPGLANPGQLSHLKILKSFPKPVISSDKTCMVSVVIGSYNRRLLLEKAIQSVRDNQIRVPYEIIVIDGGSTDGSLEWLIQQKDIITIIQHNRGEFQGKPLKRRSWGYFMNLGFKSAKGKYILMISDDCLLLPNAVNLGLDKFEEVEKAGGKLGGVAFYFRNWPEDQEYYVQHTLGGKLFVNHGMYLKEALAAVDWADEERYIFYKADGDLCLKMWQLNYEIVDCPGAYVEHYYDRNEGVRQTNNAVLDHDREAYLQRWEGIYYHRYKRDLRRRVTRFYEDKTRTADQFMNLVY</sequence>
<dbReference type="InterPro" id="IPR029044">
    <property type="entry name" value="Nucleotide-diphossugar_trans"/>
</dbReference>
<accession>A0A1D8TYG6</accession>
<dbReference type="PANTHER" id="PTHR22916">
    <property type="entry name" value="GLYCOSYLTRANSFERASE"/>
    <property type="match status" value="1"/>
</dbReference>
<dbReference type="SUPFAM" id="SSF53448">
    <property type="entry name" value="Nucleotide-diphospho-sugar transferases"/>
    <property type="match status" value="1"/>
</dbReference>
<dbReference type="AlphaFoldDB" id="A0A1D8TYG6"/>
<name>A0A1D8TYG6_9CYAN</name>
<organism evidence="2 3">
    <name type="scientific">Moorena producens PAL-8-15-08-1</name>
    <dbReference type="NCBI Taxonomy" id="1458985"/>
    <lineage>
        <taxon>Bacteria</taxon>
        <taxon>Bacillati</taxon>
        <taxon>Cyanobacteriota</taxon>
        <taxon>Cyanophyceae</taxon>
        <taxon>Coleofasciculales</taxon>
        <taxon>Coleofasciculaceae</taxon>
        <taxon>Moorena</taxon>
    </lineage>
</organism>
<evidence type="ECO:0000313" key="2">
    <source>
        <dbReference type="EMBL" id="AOX02583.1"/>
    </source>
</evidence>
<dbReference type="PANTHER" id="PTHR22916:SF64">
    <property type="entry name" value="TRANSFERASE, PUTATIVE-RELATED"/>
    <property type="match status" value="1"/>
</dbReference>
<dbReference type="EMBL" id="CP017599">
    <property type="protein sequence ID" value="AOX02583.1"/>
    <property type="molecule type" value="Genomic_DNA"/>
</dbReference>
<proteinExistence type="predicted"/>
<dbReference type="KEGG" id="mpro:BJP34_26870"/>
<protein>
    <submittedName>
        <fullName evidence="2">Family 2 glycosyl transferase</fullName>
    </submittedName>
</protein>
<dbReference type="Proteomes" id="UP000177870">
    <property type="component" value="Chromosome"/>
</dbReference>
<dbReference type="InterPro" id="IPR001173">
    <property type="entry name" value="Glyco_trans_2-like"/>
</dbReference>
<evidence type="ECO:0000313" key="3">
    <source>
        <dbReference type="Proteomes" id="UP000177870"/>
    </source>
</evidence>
<gene>
    <name evidence="2" type="ORF">BJP34_26870</name>
</gene>
<feature type="domain" description="Glycosyltransferase 2-like" evidence="1">
    <location>
        <begin position="63"/>
        <end position="177"/>
    </location>
</feature>
<dbReference type="Pfam" id="PF00535">
    <property type="entry name" value="Glycos_transf_2"/>
    <property type="match status" value="1"/>
</dbReference>
<reference evidence="3" key="1">
    <citation type="submission" date="2016-10" db="EMBL/GenBank/DDBJ databases">
        <title>Comparative genomics uncovers the prolific and rare metabolic potential of the cyanobacterial genus Moorea.</title>
        <authorList>
            <person name="Leao T."/>
            <person name="Castelao G."/>
            <person name="Korobeynikov A."/>
            <person name="Monroe E.A."/>
            <person name="Podell S."/>
            <person name="Glukhov E."/>
            <person name="Allen E."/>
            <person name="Gerwick W.H."/>
            <person name="Gerwick L."/>
        </authorList>
    </citation>
    <scope>NUCLEOTIDE SEQUENCE [LARGE SCALE GENOMIC DNA]</scope>
    <source>
        <strain evidence="3">PAL-8-15-08-1</strain>
    </source>
</reference>
<dbReference type="OrthoDB" id="5291101at2"/>
<keyword evidence="2" id="KW-0808">Transferase</keyword>
<dbReference type="RefSeq" id="WP_070394986.1">
    <property type="nucleotide sequence ID" value="NZ_CP017599.1"/>
</dbReference>
<dbReference type="GO" id="GO:0016740">
    <property type="term" value="F:transferase activity"/>
    <property type="evidence" value="ECO:0007669"/>
    <property type="project" value="UniProtKB-KW"/>
</dbReference>